<gene>
    <name evidence="4" type="primary">rlmB</name>
    <name evidence="4" type="ORF">E4P47_06615</name>
</gene>
<reference evidence="4 5" key="1">
    <citation type="submission" date="2019-03" db="EMBL/GenBank/DDBJ databases">
        <title>Porphyromonas levii Isolated from the Uterus of Dairy Cows.</title>
        <authorList>
            <person name="Francis A.M."/>
        </authorList>
    </citation>
    <scope>NUCLEOTIDE SEQUENCE [LARGE SCALE GENOMIC DNA]</scope>
    <source>
        <strain evidence="4 5">AF5678</strain>
    </source>
</reference>
<dbReference type="InterPro" id="IPR029064">
    <property type="entry name" value="Ribosomal_eL30-like_sf"/>
</dbReference>
<name>A0A4Y8WNG3_9PORP</name>
<evidence type="ECO:0000256" key="1">
    <source>
        <dbReference type="ARBA" id="ARBA00022603"/>
    </source>
</evidence>
<dbReference type="SUPFAM" id="SSF75217">
    <property type="entry name" value="alpha/beta knot"/>
    <property type="match status" value="1"/>
</dbReference>
<dbReference type="RefSeq" id="WP_026215788.1">
    <property type="nucleotide sequence ID" value="NZ_CP197400.1"/>
</dbReference>
<dbReference type="InterPro" id="IPR001537">
    <property type="entry name" value="SpoU_MeTrfase"/>
</dbReference>
<dbReference type="GO" id="GO:0006396">
    <property type="term" value="P:RNA processing"/>
    <property type="evidence" value="ECO:0007669"/>
    <property type="project" value="InterPro"/>
</dbReference>
<dbReference type="GeneID" id="66796885"/>
<dbReference type="STRING" id="1122973.GCA_000379925_02047"/>
<dbReference type="OrthoDB" id="9794400at2"/>
<dbReference type="InterPro" id="IPR029028">
    <property type="entry name" value="Alpha/beta_knot_MTases"/>
</dbReference>
<dbReference type="PANTHER" id="PTHR46429:SF1">
    <property type="entry name" value="23S RRNA (GUANOSINE-2'-O-)-METHYLTRANSFERASE RLMB"/>
    <property type="match status" value="1"/>
</dbReference>
<dbReference type="Gene3D" id="3.40.1280.10">
    <property type="match status" value="1"/>
</dbReference>
<dbReference type="InterPro" id="IPR029026">
    <property type="entry name" value="tRNA_m1G_MTases_N"/>
</dbReference>
<evidence type="ECO:0000256" key="2">
    <source>
        <dbReference type="ARBA" id="ARBA00022679"/>
    </source>
</evidence>
<evidence type="ECO:0000313" key="4">
    <source>
        <dbReference type="EMBL" id="TFH94651.1"/>
    </source>
</evidence>
<evidence type="ECO:0000313" key="5">
    <source>
        <dbReference type="Proteomes" id="UP000297225"/>
    </source>
</evidence>
<dbReference type="GO" id="GO:0005829">
    <property type="term" value="C:cytosol"/>
    <property type="evidence" value="ECO:0007669"/>
    <property type="project" value="TreeGrafter"/>
</dbReference>
<dbReference type="Pfam" id="PF08032">
    <property type="entry name" value="SpoU_sub_bind"/>
    <property type="match status" value="1"/>
</dbReference>
<dbReference type="EMBL" id="SPNC01000099">
    <property type="protein sequence ID" value="TFH94651.1"/>
    <property type="molecule type" value="Genomic_DNA"/>
</dbReference>
<dbReference type="InterPro" id="IPR004441">
    <property type="entry name" value="rRNA_MeTrfase_TrmH"/>
</dbReference>
<keyword evidence="1 4" id="KW-0489">Methyltransferase</keyword>
<protein>
    <submittedName>
        <fullName evidence="4">23S rRNA (Guanosine(2251)-2'-O)-methyltransferase RlmB</fullName>
    </submittedName>
</protein>
<sequence length="239" mass="25963">MIFGIHAIREALKAGDPIDFIYVKRETNSDTMKELLDAIGERRVPVRRVPVEKLDRLTNRNHQGIIAVKAAAHYFTLEDVIPTLFEAGRDPFIVVLDGITDVRNFGAIARTCECAGVDAIVIFEQNSVSVTSDAVKTSAGALSRIAVCREKSVESVIDFLKESGIKVIGASEKATGQMYDVQMKGALALVMGAEDTGLSEYSLSNCDDLVRIPLFGEIGSLNVSVATGILLYEAVRQKK</sequence>
<dbReference type="PANTHER" id="PTHR46429">
    <property type="entry name" value="23S RRNA (GUANOSINE-2'-O-)-METHYLTRANSFERASE RLMB"/>
    <property type="match status" value="1"/>
</dbReference>
<keyword evidence="2 4" id="KW-0808">Transferase</keyword>
<dbReference type="GO" id="GO:0003723">
    <property type="term" value="F:RNA binding"/>
    <property type="evidence" value="ECO:0007669"/>
    <property type="project" value="InterPro"/>
</dbReference>
<evidence type="ECO:0000259" key="3">
    <source>
        <dbReference type="SMART" id="SM00967"/>
    </source>
</evidence>
<dbReference type="CDD" id="cd18103">
    <property type="entry name" value="SpoU-like_RlmB"/>
    <property type="match status" value="1"/>
</dbReference>
<dbReference type="SMART" id="SM00967">
    <property type="entry name" value="SpoU_sub_bind"/>
    <property type="match status" value="1"/>
</dbReference>
<dbReference type="Pfam" id="PF00588">
    <property type="entry name" value="SpoU_methylase"/>
    <property type="match status" value="1"/>
</dbReference>
<keyword evidence="5" id="KW-1185">Reference proteome</keyword>
<dbReference type="InterPro" id="IPR013123">
    <property type="entry name" value="SpoU_subst-bd"/>
</dbReference>
<dbReference type="Gene3D" id="3.30.1330.30">
    <property type="match status" value="1"/>
</dbReference>
<accession>A0A4Y8WNG3</accession>
<dbReference type="AlphaFoldDB" id="A0A4Y8WNG3"/>
<feature type="domain" description="RNA 2-O ribose methyltransferase substrate binding" evidence="3">
    <location>
        <begin position="1"/>
        <end position="75"/>
    </location>
</feature>
<dbReference type="GO" id="GO:0008173">
    <property type="term" value="F:RNA methyltransferase activity"/>
    <property type="evidence" value="ECO:0007669"/>
    <property type="project" value="InterPro"/>
</dbReference>
<proteinExistence type="predicted"/>
<dbReference type="Proteomes" id="UP000297225">
    <property type="component" value="Unassembled WGS sequence"/>
</dbReference>
<organism evidence="4 5">
    <name type="scientific">Porphyromonas levii</name>
    <dbReference type="NCBI Taxonomy" id="28114"/>
    <lineage>
        <taxon>Bacteria</taxon>
        <taxon>Pseudomonadati</taxon>
        <taxon>Bacteroidota</taxon>
        <taxon>Bacteroidia</taxon>
        <taxon>Bacteroidales</taxon>
        <taxon>Porphyromonadaceae</taxon>
        <taxon>Porphyromonas</taxon>
    </lineage>
</organism>
<comment type="caution">
    <text evidence="4">The sequence shown here is derived from an EMBL/GenBank/DDBJ whole genome shotgun (WGS) entry which is preliminary data.</text>
</comment>
<dbReference type="NCBIfam" id="TIGR00186">
    <property type="entry name" value="rRNA_methyl_3"/>
    <property type="match status" value="1"/>
</dbReference>
<dbReference type="GO" id="GO:0032259">
    <property type="term" value="P:methylation"/>
    <property type="evidence" value="ECO:0007669"/>
    <property type="project" value="UniProtKB-KW"/>
</dbReference>
<dbReference type="SUPFAM" id="SSF55315">
    <property type="entry name" value="L30e-like"/>
    <property type="match status" value="1"/>
</dbReference>